<evidence type="ECO:0000313" key="2">
    <source>
        <dbReference type="EMBL" id="KAJ4428446.1"/>
    </source>
</evidence>
<dbReference type="Proteomes" id="UP001148838">
    <property type="component" value="Unassembled WGS sequence"/>
</dbReference>
<sequence>MAGLCEGGNEPPSSLKVNFQFRLHQNPQHRQQENPSHFFRFRPVPKVDARKIRDKRRKYQRSEARLQMLKERIFAAENSGKSYVTRSRPSNVVIPAKRPPSHEYHSGSQCNSLVFEVKLDIPTISPADNGIIDDRVTPQGCFKKKERKKKQASEECISHIEKSFSICELNREQKNLTQTNTAMDLVPDNVKVYVPPPKFICITLTGTEKTMKNISPFYIRRALDGLVGKVKNATRLRNGSLLVETLSAKQSETLLKAKLLGSYLIKAERHSSLNTTRGVVHTDALDGMSDEEIQLELADQSVSKAYHLLRKGDGRTYALSTVFLTFEKPLLPEYIFVGCERVPVRAYVPNQMRCFRCQRFGHTQKRNTNEITCAKCGSSDHRDSPCPNTAHCVNCERDHAANSKDCPKYQVEKAIQELRVRGNVTFFEARKRYFE</sequence>
<proteinExistence type="predicted"/>
<gene>
    <name evidence="2" type="ORF">ANN_24483</name>
</gene>
<evidence type="ECO:0000256" key="1">
    <source>
        <dbReference type="SAM" id="Coils"/>
    </source>
</evidence>
<organism evidence="2 3">
    <name type="scientific">Periplaneta americana</name>
    <name type="common">American cockroach</name>
    <name type="synonym">Blatta americana</name>
    <dbReference type="NCBI Taxonomy" id="6978"/>
    <lineage>
        <taxon>Eukaryota</taxon>
        <taxon>Metazoa</taxon>
        <taxon>Ecdysozoa</taxon>
        <taxon>Arthropoda</taxon>
        <taxon>Hexapoda</taxon>
        <taxon>Insecta</taxon>
        <taxon>Pterygota</taxon>
        <taxon>Neoptera</taxon>
        <taxon>Polyneoptera</taxon>
        <taxon>Dictyoptera</taxon>
        <taxon>Blattodea</taxon>
        <taxon>Blattoidea</taxon>
        <taxon>Blattidae</taxon>
        <taxon>Blattinae</taxon>
        <taxon>Periplaneta</taxon>
    </lineage>
</organism>
<dbReference type="EMBL" id="JAJSOF020000037">
    <property type="protein sequence ID" value="KAJ4428446.1"/>
    <property type="molecule type" value="Genomic_DNA"/>
</dbReference>
<keyword evidence="3" id="KW-1185">Reference proteome</keyword>
<comment type="caution">
    <text evidence="2">The sequence shown here is derived from an EMBL/GenBank/DDBJ whole genome shotgun (WGS) entry which is preliminary data.</text>
</comment>
<evidence type="ECO:0000313" key="3">
    <source>
        <dbReference type="Proteomes" id="UP001148838"/>
    </source>
</evidence>
<dbReference type="SUPFAM" id="SSF57756">
    <property type="entry name" value="Retrovirus zinc finger-like domains"/>
    <property type="match status" value="1"/>
</dbReference>
<keyword evidence="1" id="KW-0175">Coiled coil</keyword>
<feature type="coiled-coil region" evidence="1">
    <location>
        <begin position="52"/>
        <end position="79"/>
    </location>
</feature>
<protein>
    <recommendedName>
        <fullName evidence="4">Gag-like protein</fullName>
    </recommendedName>
</protein>
<reference evidence="2 3" key="1">
    <citation type="journal article" date="2022" name="Allergy">
        <title>Genome assembly and annotation of Periplaneta americana reveal a comprehensive cockroach allergen profile.</title>
        <authorList>
            <person name="Wang L."/>
            <person name="Xiong Q."/>
            <person name="Saelim N."/>
            <person name="Wang L."/>
            <person name="Nong W."/>
            <person name="Wan A.T."/>
            <person name="Shi M."/>
            <person name="Liu X."/>
            <person name="Cao Q."/>
            <person name="Hui J.H.L."/>
            <person name="Sookrung N."/>
            <person name="Leung T.F."/>
            <person name="Tungtrongchitr A."/>
            <person name="Tsui S.K.W."/>
        </authorList>
    </citation>
    <scope>NUCLEOTIDE SEQUENCE [LARGE SCALE GENOMIC DNA]</scope>
    <source>
        <strain evidence="2">PWHHKU_190912</strain>
    </source>
</reference>
<dbReference type="Gene3D" id="4.10.60.10">
    <property type="entry name" value="Zinc finger, CCHC-type"/>
    <property type="match status" value="1"/>
</dbReference>
<accession>A0ABQ8S3I9</accession>
<evidence type="ECO:0008006" key="4">
    <source>
        <dbReference type="Google" id="ProtNLM"/>
    </source>
</evidence>
<name>A0ABQ8S3I9_PERAM</name>
<dbReference type="InterPro" id="IPR036875">
    <property type="entry name" value="Znf_CCHC_sf"/>
</dbReference>